<reference evidence="1" key="2">
    <citation type="journal article" date="2015" name="Data Brief">
        <title>Shoot transcriptome of the giant reed, Arundo donax.</title>
        <authorList>
            <person name="Barrero R.A."/>
            <person name="Guerrero F.D."/>
            <person name="Moolhuijzen P."/>
            <person name="Goolsby J.A."/>
            <person name="Tidwell J."/>
            <person name="Bellgard S.E."/>
            <person name="Bellgard M.I."/>
        </authorList>
    </citation>
    <scope>NUCLEOTIDE SEQUENCE</scope>
    <source>
        <tissue evidence="1">Shoot tissue taken approximately 20 cm above the soil surface</tissue>
    </source>
</reference>
<accession>A0A0A9BPW9</accession>
<name>A0A0A9BPW9_ARUDO</name>
<dbReference type="AlphaFoldDB" id="A0A0A9BPW9"/>
<evidence type="ECO:0000313" key="1">
    <source>
        <dbReference type="EMBL" id="JAD64183.1"/>
    </source>
</evidence>
<organism evidence="1">
    <name type="scientific">Arundo donax</name>
    <name type="common">Giant reed</name>
    <name type="synonym">Donax arundinaceus</name>
    <dbReference type="NCBI Taxonomy" id="35708"/>
    <lineage>
        <taxon>Eukaryota</taxon>
        <taxon>Viridiplantae</taxon>
        <taxon>Streptophyta</taxon>
        <taxon>Embryophyta</taxon>
        <taxon>Tracheophyta</taxon>
        <taxon>Spermatophyta</taxon>
        <taxon>Magnoliopsida</taxon>
        <taxon>Liliopsida</taxon>
        <taxon>Poales</taxon>
        <taxon>Poaceae</taxon>
        <taxon>PACMAD clade</taxon>
        <taxon>Arundinoideae</taxon>
        <taxon>Arundineae</taxon>
        <taxon>Arundo</taxon>
    </lineage>
</organism>
<sequence length="35" mass="4111">MRLRHLIPMEAETYASMATTFARPCSSTWVFFVKM</sequence>
<reference evidence="1" key="1">
    <citation type="submission" date="2014-09" db="EMBL/GenBank/DDBJ databases">
        <authorList>
            <person name="Magalhaes I.L.F."/>
            <person name="Oliveira U."/>
            <person name="Santos F.R."/>
            <person name="Vidigal T.H.D.A."/>
            <person name="Brescovit A.D."/>
            <person name="Santos A.J."/>
        </authorList>
    </citation>
    <scope>NUCLEOTIDE SEQUENCE</scope>
    <source>
        <tissue evidence="1">Shoot tissue taken approximately 20 cm above the soil surface</tissue>
    </source>
</reference>
<dbReference type="EMBL" id="GBRH01233712">
    <property type="protein sequence ID" value="JAD64183.1"/>
    <property type="molecule type" value="Transcribed_RNA"/>
</dbReference>
<protein>
    <submittedName>
        <fullName evidence="1">Uncharacterized protein</fullName>
    </submittedName>
</protein>
<proteinExistence type="predicted"/>